<dbReference type="STRING" id="857342.A0A2T3BGG3"/>
<evidence type="ECO:0000259" key="2">
    <source>
        <dbReference type="Pfam" id="PF25484"/>
    </source>
</evidence>
<evidence type="ECO:0000313" key="4">
    <source>
        <dbReference type="Proteomes" id="UP000241818"/>
    </source>
</evidence>
<dbReference type="OrthoDB" id="3518533at2759"/>
<dbReference type="AlphaFoldDB" id="A0A2T3BGG3"/>
<evidence type="ECO:0000313" key="3">
    <source>
        <dbReference type="EMBL" id="PSS28462.1"/>
    </source>
</evidence>
<dbReference type="Pfam" id="PF25484">
    <property type="entry name" value="DUF7907"/>
    <property type="match status" value="1"/>
</dbReference>
<dbReference type="InParanoid" id="A0A2T3BGG3"/>
<feature type="signal peptide" evidence="1">
    <location>
        <begin position="1"/>
        <end position="20"/>
    </location>
</feature>
<evidence type="ECO:0000256" key="1">
    <source>
        <dbReference type="SAM" id="SignalP"/>
    </source>
</evidence>
<accession>A0A2T3BGG3</accession>
<dbReference type="EMBL" id="KZ679006">
    <property type="protein sequence ID" value="PSS28462.1"/>
    <property type="molecule type" value="Genomic_DNA"/>
</dbReference>
<keyword evidence="4" id="KW-1185">Reference proteome</keyword>
<proteinExistence type="predicted"/>
<dbReference type="GeneID" id="36574320"/>
<feature type="chain" id="PRO_5015585219" description="DUF7907 domain-containing protein" evidence="1">
    <location>
        <begin position="21"/>
        <end position="191"/>
    </location>
</feature>
<dbReference type="RefSeq" id="XP_024725987.1">
    <property type="nucleotide sequence ID" value="XM_024866239.1"/>
</dbReference>
<keyword evidence="1" id="KW-0732">Signal</keyword>
<gene>
    <name evidence="3" type="ORF">M430DRAFT_32819</name>
</gene>
<sequence length="191" mass="21070">MIFMRSIALAASTIIGLTSAAPTVKEARQTPWVPGTQNNTQEFYIKMTVTDGLEKYNGWALEAYHTGAGEADPVFVNGTGSRAFLNGTNLQFDVSPYPFSVNAFPSDTNYARWEPVTITSGFGSGPWVNGGPDGLQVDQDESDGWLVCEWYHDDNAPQLFQMIKYFDNATDESPYDVPSSCARVLLFPEFI</sequence>
<name>A0A2T3BGG3_AMORE</name>
<dbReference type="InterPro" id="IPR057229">
    <property type="entry name" value="DUF7907"/>
</dbReference>
<feature type="domain" description="DUF7907" evidence="2">
    <location>
        <begin position="40"/>
        <end position="190"/>
    </location>
</feature>
<organism evidence="3 4">
    <name type="scientific">Amorphotheca resinae ATCC 22711</name>
    <dbReference type="NCBI Taxonomy" id="857342"/>
    <lineage>
        <taxon>Eukaryota</taxon>
        <taxon>Fungi</taxon>
        <taxon>Dikarya</taxon>
        <taxon>Ascomycota</taxon>
        <taxon>Pezizomycotina</taxon>
        <taxon>Leotiomycetes</taxon>
        <taxon>Helotiales</taxon>
        <taxon>Amorphothecaceae</taxon>
        <taxon>Amorphotheca</taxon>
    </lineage>
</organism>
<reference evidence="3 4" key="1">
    <citation type="journal article" date="2018" name="New Phytol.">
        <title>Comparative genomics and transcriptomics depict ericoid mycorrhizal fungi as versatile saprotrophs and plant mutualists.</title>
        <authorList>
            <person name="Martino E."/>
            <person name="Morin E."/>
            <person name="Grelet G.A."/>
            <person name="Kuo A."/>
            <person name="Kohler A."/>
            <person name="Daghino S."/>
            <person name="Barry K.W."/>
            <person name="Cichocki N."/>
            <person name="Clum A."/>
            <person name="Dockter R.B."/>
            <person name="Hainaut M."/>
            <person name="Kuo R.C."/>
            <person name="LaButti K."/>
            <person name="Lindahl B.D."/>
            <person name="Lindquist E.A."/>
            <person name="Lipzen A."/>
            <person name="Khouja H.R."/>
            <person name="Magnuson J."/>
            <person name="Murat C."/>
            <person name="Ohm R.A."/>
            <person name="Singer S.W."/>
            <person name="Spatafora J.W."/>
            <person name="Wang M."/>
            <person name="Veneault-Fourrey C."/>
            <person name="Henrissat B."/>
            <person name="Grigoriev I.V."/>
            <person name="Martin F.M."/>
            <person name="Perotto S."/>
        </authorList>
    </citation>
    <scope>NUCLEOTIDE SEQUENCE [LARGE SCALE GENOMIC DNA]</scope>
    <source>
        <strain evidence="3 4">ATCC 22711</strain>
    </source>
</reference>
<dbReference type="Proteomes" id="UP000241818">
    <property type="component" value="Unassembled WGS sequence"/>
</dbReference>
<protein>
    <recommendedName>
        <fullName evidence="2">DUF7907 domain-containing protein</fullName>
    </recommendedName>
</protein>